<dbReference type="Proteomes" id="UP001142175">
    <property type="component" value="Unassembled WGS sequence"/>
</dbReference>
<dbReference type="RefSeq" id="WP_258424018.1">
    <property type="nucleotide sequence ID" value="NZ_JANSUY010000013.1"/>
</dbReference>
<accession>A0A9X2PCF3</accession>
<evidence type="ECO:0000256" key="1">
    <source>
        <dbReference type="ARBA" id="ARBA00022649"/>
    </source>
</evidence>
<protein>
    <submittedName>
        <fullName evidence="2">Type II toxin-antitoxin system RelE/ParE family toxin</fullName>
    </submittedName>
</protein>
<dbReference type="Gene3D" id="3.30.2310.20">
    <property type="entry name" value="RelE-like"/>
    <property type="match status" value="1"/>
</dbReference>
<dbReference type="InterPro" id="IPR035093">
    <property type="entry name" value="RelE/ParE_toxin_dom_sf"/>
</dbReference>
<dbReference type="AlphaFoldDB" id="A0A9X2PCF3"/>
<keyword evidence="1" id="KW-1277">Toxin-antitoxin system</keyword>
<reference evidence="2" key="1">
    <citation type="submission" date="2022-08" db="EMBL/GenBank/DDBJ databases">
        <authorList>
            <person name="Zhang D."/>
        </authorList>
    </citation>
    <scope>NUCLEOTIDE SEQUENCE</scope>
    <source>
        <strain evidence="2">XJ19-11</strain>
    </source>
</reference>
<proteinExistence type="predicted"/>
<gene>
    <name evidence="2" type="ORF">NU887_14065</name>
</gene>
<evidence type="ECO:0000313" key="2">
    <source>
        <dbReference type="EMBL" id="MCR9016165.1"/>
    </source>
</evidence>
<dbReference type="Pfam" id="PF05016">
    <property type="entry name" value="ParE_toxin"/>
    <property type="match status" value="1"/>
</dbReference>
<comment type="caution">
    <text evidence="2">The sequence shown here is derived from an EMBL/GenBank/DDBJ whole genome shotgun (WGS) entry which is preliminary data.</text>
</comment>
<evidence type="ECO:0000313" key="3">
    <source>
        <dbReference type="Proteomes" id="UP001142175"/>
    </source>
</evidence>
<name>A0A9X2PCF3_9BACT</name>
<organism evidence="2 3">
    <name type="scientific">Aquiflexum gelatinilyticum</name>
    <dbReference type="NCBI Taxonomy" id="2961943"/>
    <lineage>
        <taxon>Bacteria</taxon>
        <taxon>Pseudomonadati</taxon>
        <taxon>Bacteroidota</taxon>
        <taxon>Cytophagia</taxon>
        <taxon>Cytophagales</taxon>
        <taxon>Cyclobacteriaceae</taxon>
        <taxon>Aquiflexum</taxon>
    </lineage>
</organism>
<dbReference type="InterPro" id="IPR007712">
    <property type="entry name" value="RelE/ParE_toxin"/>
</dbReference>
<dbReference type="EMBL" id="JANSUY010000013">
    <property type="protein sequence ID" value="MCR9016165.1"/>
    <property type="molecule type" value="Genomic_DNA"/>
</dbReference>
<sequence>MVKEIVWTRKSIEDRYKIYLYWAKRNKSEVFSKKLELLFNQTAMLVSQFPDIGLVTDFPDVRVKIIKDFKMFYLNHPDKIVILRVWDTRQNPKKLKM</sequence>
<keyword evidence="3" id="KW-1185">Reference proteome</keyword>